<dbReference type="AlphaFoldDB" id="A0A0F3GPW6"/>
<comment type="caution">
    <text evidence="1">The sequence shown here is derived from an EMBL/GenBank/DDBJ whole genome shotgun (WGS) entry which is preliminary data.</text>
</comment>
<dbReference type="Pfam" id="PF08780">
    <property type="entry name" value="NTase_sub_bind"/>
    <property type="match status" value="1"/>
</dbReference>
<dbReference type="GO" id="GO:0016740">
    <property type="term" value="F:transferase activity"/>
    <property type="evidence" value="ECO:0007669"/>
    <property type="project" value="UniProtKB-KW"/>
</dbReference>
<dbReference type="Proteomes" id="UP000033423">
    <property type="component" value="Unassembled WGS sequence"/>
</dbReference>
<keyword evidence="1" id="KW-0808">Transferase</keyword>
<accession>A0A0F3GPW6</accession>
<sequence length="140" mass="15963">MPINTEHLNRCIRTLELSLELLGKSEPGNIEYEVFRNATVKGFELTLEVSGKLLRKALKPFFATPKTVDALVFKDLFRYGARHGIFSTEEVQRWLKYRDNRNDTAHDYGAGFAEETLLLLPGLIADARSLMNKLDNVEGY</sequence>
<evidence type="ECO:0000313" key="2">
    <source>
        <dbReference type="Proteomes" id="UP000033423"/>
    </source>
</evidence>
<protein>
    <submittedName>
        <fullName evidence="1">Nucleotidyltransferase substrate binding protein</fullName>
    </submittedName>
</protein>
<dbReference type="InterPro" id="IPR010235">
    <property type="entry name" value="HepT"/>
</dbReference>
<gene>
    <name evidence="1" type="ORF">MBAV_003874</name>
</gene>
<proteinExistence type="predicted"/>
<dbReference type="SUPFAM" id="SSF81593">
    <property type="entry name" value="Nucleotidyltransferase substrate binding subunit/domain"/>
    <property type="match status" value="1"/>
</dbReference>
<reference evidence="1 2" key="1">
    <citation type="submission" date="2015-02" db="EMBL/GenBank/DDBJ databases">
        <title>Single-cell genomics of uncultivated deep-branching MTB reveals a conserved set of magnetosome genes.</title>
        <authorList>
            <person name="Kolinko S."/>
            <person name="Richter M."/>
            <person name="Glockner F.O."/>
            <person name="Brachmann A."/>
            <person name="Schuler D."/>
        </authorList>
    </citation>
    <scope>NUCLEOTIDE SEQUENCE [LARGE SCALE GENOMIC DNA]</scope>
    <source>
        <strain evidence="1">TM-1</strain>
    </source>
</reference>
<evidence type="ECO:0000313" key="1">
    <source>
        <dbReference type="EMBL" id="KJU83936.1"/>
    </source>
</evidence>
<dbReference type="Gene3D" id="1.20.120.330">
    <property type="entry name" value="Nucleotidyltransferases domain 2"/>
    <property type="match status" value="1"/>
</dbReference>
<organism evidence="1 2">
    <name type="scientific">Candidatus Magnetobacterium bavaricum</name>
    <dbReference type="NCBI Taxonomy" id="29290"/>
    <lineage>
        <taxon>Bacteria</taxon>
        <taxon>Pseudomonadati</taxon>
        <taxon>Nitrospirota</taxon>
        <taxon>Thermodesulfovibrionia</taxon>
        <taxon>Thermodesulfovibrionales</taxon>
        <taxon>Candidatus Magnetobacteriaceae</taxon>
        <taxon>Candidatus Magnetobacterium</taxon>
    </lineage>
</organism>
<name>A0A0F3GPW6_9BACT</name>
<keyword evidence="2" id="KW-1185">Reference proteome</keyword>
<dbReference type="EMBL" id="LACI01001678">
    <property type="protein sequence ID" value="KJU83936.1"/>
    <property type="molecule type" value="Genomic_DNA"/>
</dbReference>